<reference evidence="2" key="1">
    <citation type="submission" date="2022-05" db="EMBL/GenBank/DDBJ databases">
        <title>The Musa troglodytarum L. genome provides insights into the mechanism of non-climacteric behaviour and enrichment of carotenoids.</title>
        <authorList>
            <person name="Wang J."/>
        </authorList>
    </citation>
    <scope>NUCLEOTIDE SEQUENCE</scope>
    <source>
        <tissue evidence="2">Leaf</tissue>
    </source>
</reference>
<keyword evidence="3" id="KW-1185">Reference proteome</keyword>
<dbReference type="Proteomes" id="UP001055439">
    <property type="component" value="Chromosome 4"/>
</dbReference>
<feature type="compositionally biased region" description="Basic residues" evidence="1">
    <location>
        <begin position="176"/>
        <end position="204"/>
    </location>
</feature>
<evidence type="ECO:0000313" key="3">
    <source>
        <dbReference type="Proteomes" id="UP001055439"/>
    </source>
</evidence>
<name>A0A9E7FTK6_9LILI</name>
<accession>A0A9E7FTK6</accession>
<sequence length="222" mass="24194">MLRERRDGAVHDSTETEFACQRRSRTSYRTPLINLLLQFVSSEANQLWNWASPLTSVCARVAASTATDVWPSHGSAGCAGEGRHSARQVGQEERPTSHASTHWAWNPWLQAGSTRTRSPSASSARQMAHSGAPATAVAPAEDGVEGEGKRRGAHEHDEDGGHVGVEVLGAGVRAPLVRRRRRRRRRRGSRRKGGGGVLLRRRRHGAFDGRSGEVDEPVTEGT</sequence>
<organism evidence="2 3">
    <name type="scientific">Musa troglodytarum</name>
    <name type="common">fe'i banana</name>
    <dbReference type="NCBI Taxonomy" id="320322"/>
    <lineage>
        <taxon>Eukaryota</taxon>
        <taxon>Viridiplantae</taxon>
        <taxon>Streptophyta</taxon>
        <taxon>Embryophyta</taxon>
        <taxon>Tracheophyta</taxon>
        <taxon>Spermatophyta</taxon>
        <taxon>Magnoliopsida</taxon>
        <taxon>Liliopsida</taxon>
        <taxon>Zingiberales</taxon>
        <taxon>Musaceae</taxon>
        <taxon>Musa</taxon>
    </lineage>
</organism>
<proteinExistence type="predicted"/>
<evidence type="ECO:0000313" key="2">
    <source>
        <dbReference type="EMBL" id="URD99723.1"/>
    </source>
</evidence>
<feature type="region of interest" description="Disordered" evidence="1">
    <location>
        <begin position="69"/>
        <end position="222"/>
    </location>
</feature>
<evidence type="ECO:0000256" key="1">
    <source>
        <dbReference type="SAM" id="MobiDB-lite"/>
    </source>
</evidence>
<dbReference type="EMBL" id="CP097506">
    <property type="protein sequence ID" value="URD99723.1"/>
    <property type="molecule type" value="Genomic_DNA"/>
</dbReference>
<feature type="compositionally biased region" description="Low complexity" evidence="1">
    <location>
        <begin position="113"/>
        <end position="125"/>
    </location>
</feature>
<feature type="compositionally biased region" description="Basic and acidic residues" evidence="1">
    <location>
        <begin position="146"/>
        <end position="161"/>
    </location>
</feature>
<dbReference type="AlphaFoldDB" id="A0A9E7FTK6"/>
<gene>
    <name evidence="2" type="ORF">MUK42_29659</name>
</gene>
<protein>
    <submittedName>
        <fullName evidence="2">Uncharacterized protein</fullName>
    </submittedName>
</protein>